<name>A0A8X8A6D5_POPTO</name>
<evidence type="ECO:0000313" key="2">
    <source>
        <dbReference type="Proteomes" id="UP000886885"/>
    </source>
</evidence>
<evidence type="ECO:0000313" key="1">
    <source>
        <dbReference type="EMBL" id="KAG6781365.1"/>
    </source>
</evidence>
<proteinExistence type="predicted"/>
<dbReference type="EMBL" id="JAAWWB010000006">
    <property type="protein sequence ID" value="KAG6781365.1"/>
    <property type="molecule type" value="Genomic_DNA"/>
</dbReference>
<dbReference type="AlphaFoldDB" id="A0A8X8A6D5"/>
<organism evidence="1 2">
    <name type="scientific">Populus tomentosa</name>
    <name type="common">Chinese white poplar</name>
    <dbReference type="NCBI Taxonomy" id="118781"/>
    <lineage>
        <taxon>Eukaryota</taxon>
        <taxon>Viridiplantae</taxon>
        <taxon>Streptophyta</taxon>
        <taxon>Embryophyta</taxon>
        <taxon>Tracheophyta</taxon>
        <taxon>Spermatophyta</taxon>
        <taxon>Magnoliopsida</taxon>
        <taxon>eudicotyledons</taxon>
        <taxon>Gunneridae</taxon>
        <taxon>Pentapetalae</taxon>
        <taxon>rosids</taxon>
        <taxon>fabids</taxon>
        <taxon>Malpighiales</taxon>
        <taxon>Salicaceae</taxon>
        <taxon>Saliceae</taxon>
        <taxon>Populus</taxon>
    </lineage>
</organism>
<gene>
    <name evidence="1" type="ORF">POTOM_014264</name>
</gene>
<comment type="caution">
    <text evidence="1">The sequence shown here is derived from an EMBL/GenBank/DDBJ whole genome shotgun (WGS) entry which is preliminary data.</text>
</comment>
<sequence>MQTGAVQGTEVSAFCSATVSHVPERLISSFTKPKTLISSSGERLALSVLIWNLITQSPRVPFCQLPDGCTLYDERLVFSARVFQSNLGSPDATMQLQGIVNGKNVFYESFPYS</sequence>
<dbReference type="Proteomes" id="UP000886885">
    <property type="component" value="Chromosome 3D"/>
</dbReference>
<reference evidence="1" key="1">
    <citation type="journal article" date="2020" name="bioRxiv">
        <title>Hybrid origin of Populus tomentosa Carr. identified through genome sequencing and phylogenomic analysis.</title>
        <authorList>
            <person name="An X."/>
            <person name="Gao K."/>
            <person name="Chen Z."/>
            <person name="Li J."/>
            <person name="Yang X."/>
            <person name="Yang X."/>
            <person name="Zhou J."/>
            <person name="Guo T."/>
            <person name="Zhao T."/>
            <person name="Huang S."/>
            <person name="Miao D."/>
            <person name="Khan W.U."/>
            <person name="Rao P."/>
            <person name="Ye M."/>
            <person name="Lei B."/>
            <person name="Liao W."/>
            <person name="Wang J."/>
            <person name="Ji L."/>
            <person name="Li Y."/>
            <person name="Guo B."/>
            <person name="Mustafa N.S."/>
            <person name="Li S."/>
            <person name="Yun Q."/>
            <person name="Keller S.R."/>
            <person name="Mao J."/>
            <person name="Zhang R."/>
            <person name="Strauss S.H."/>
        </authorList>
    </citation>
    <scope>NUCLEOTIDE SEQUENCE</scope>
    <source>
        <strain evidence="1">GM15</strain>
        <tissue evidence="1">Leaf</tissue>
    </source>
</reference>
<accession>A0A8X8A6D5</accession>
<keyword evidence="2" id="KW-1185">Reference proteome</keyword>
<protein>
    <submittedName>
        <fullName evidence="1">Uncharacterized protein</fullName>
    </submittedName>
</protein>